<comment type="similarity">
    <text evidence="14">Belongs to the UbiA prenyltransferase family. Protoheme IX farnesyltransferase subfamily.</text>
</comment>
<evidence type="ECO:0000256" key="11">
    <source>
        <dbReference type="ARBA" id="ARBA00040810"/>
    </source>
</evidence>
<evidence type="ECO:0000256" key="9">
    <source>
        <dbReference type="ARBA" id="ARBA00023136"/>
    </source>
</evidence>
<keyword evidence="16" id="KW-1185">Reference proteome</keyword>
<dbReference type="Gene3D" id="1.10.357.140">
    <property type="entry name" value="UbiA prenyltransferase"/>
    <property type="match status" value="1"/>
</dbReference>
<name>A0A840IC84_9ACTN</name>
<feature type="transmembrane region" description="Helical" evidence="14">
    <location>
        <begin position="153"/>
        <end position="173"/>
    </location>
</feature>
<dbReference type="GO" id="GO:0005886">
    <property type="term" value="C:plasma membrane"/>
    <property type="evidence" value="ECO:0007669"/>
    <property type="project" value="UniProtKB-SubCell"/>
</dbReference>
<keyword evidence="4 14" id="KW-1003">Cell membrane</keyword>
<dbReference type="PROSITE" id="PS00943">
    <property type="entry name" value="UBIA"/>
    <property type="match status" value="1"/>
</dbReference>
<evidence type="ECO:0000256" key="3">
    <source>
        <dbReference type="ARBA" id="ARBA00012292"/>
    </source>
</evidence>
<keyword evidence="9 14" id="KW-0472">Membrane</keyword>
<evidence type="ECO:0000256" key="5">
    <source>
        <dbReference type="ARBA" id="ARBA00022679"/>
    </source>
</evidence>
<keyword evidence="6 14" id="KW-0812">Transmembrane</keyword>
<accession>A0A840IC84</accession>
<dbReference type="PANTHER" id="PTHR43448">
    <property type="entry name" value="PROTOHEME IX FARNESYLTRANSFERASE, MITOCHONDRIAL"/>
    <property type="match status" value="1"/>
</dbReference>
<evidence type="ECO:0000256" key="7">
    <source>
        <dbReference type="ARBA" id="ARBA00022989"/>
    </source>
</evidence>
<feature type="transmembrane region" description="Helical" evidence="14">
    <location>
        <begin position="125"/>
        <end position="146"/>
    </location>
</feature>
<comment type="pathway">
    <text evidence="2 14">Porphyrin-containing compound metabolism; heme O biosynthesis; heme O from protoheme: step 1/1.</text>
</comment>
<dbReference type="GO" id="GO:0048034">
    <property type="term" value="P:heme O biosynthetic process"/>
    <property type="evidence" value="ECO:0007669"/>
    <property type="project" value="UniProtKB-UniRule"/>
</dbReference>
<feature type="transmembrane region" description="Helical" evidence="14">
    <location>
        <begin position="54"/>
        <end position="78"/>
    </location>
</feature>
<keyword evidence="5 14" id="KW-0808">Transferase</keyword>
<comment type="catalytic activity">
    <reaction evidence="13 14">
        <text>heme b + (2E,6E)-farnesyl diphosphate + H2O = Fe(II)-heme o + diphosphate</text>
        <dbReference type="Rhea" id="RHEA:28070"/>
        <dbReference type="ChEBI" id="CHEBI:15377"/>
        <dbReference type="ChEBI" id="CHEBI:33019"/>
        <dbReference type="ChEBI" id="CHEBI:60344"/>
        <dbReference type="ChEBI" id="CHEBI:60530"/>
        <dbReference type="ChEBI" id="CHEBI:175763"/>
        <dbReference type="EC" id="2.5.1.141"/>
    </reaction>
</comment>
<dbReference type="UniPathway" id="UPA00834">
    <property type="reaction ID" value="UER00712"/>
</dbReference>
<evidence type="ECO:0000256" key="14">
    <source>
        <dbReference type="HAMAP-Rule" id="MF_00154"/>
    </source>
</evidence>
<evidence type="ECO:0000256" key="10">
    <source>
        <dbReference type="ARBA" id="ARBA00030253"/>
    </source>
</evidence>
<feature type="transmembrane region" description="Helical" evidence="14">
    <location>
        <begin position="279"/>
        <end position="298"/>
    </location>
</feature>
<dbReference type="PANTHER" id="PTHR43448:SF7">
    <property type="entry name" value="4-HYDROXYBENZOATE SOLANESYLTRANSFERASE"/>
    <property type="match status" value="1"/>
</dbReference>
<keyword evidence="8 14" id="KW-0350">Heme biosynthesis</keyword>
<dbReference type="InterPro" id="IPR030470">
    <property type="entry name" value="UbiA_prenylTrfase_CS"/>
</dbReference>
<reference evidence="15 16" key="1">
    <citation type="submission" date="2020-08" db="EMBL/GenBank/DDBJ databases">
        <title>Genomic Encyclopedia of Archaeal and Bacterial Type Strains, Phase II (KMG-II): from individual species to whole genera.</title>
        <authorList>
            <person name="Goeker M."/>
        </authorList>
    </citation>
    <scope>NUCLEOTIDE SEQUENCE [LARGE SCALE GENOMIC DNA]</scope>
    <source>
        <strain evidence="15 16">DSM 23288</strain>
    </source>
</reference>
<sequence>MEASRVTSPVKPTHALSGVRRVVADYVTLTKPRVQLLLLLTTVATMEIAGNPSLGLIVLTVIGGYLSAGGAGAINHWYDRDIDAKMARTATRPIPSGRVSPRAVLIYGIGLQVASFVLLSLTVNLLAALFALAGFLGYVFIYTLWLKRSTPQNIVIGGAAGAVPPLVGWVATTGSFDPAALYLFAIVFYWTPPHFWALSLRMKDEYAAVGVPMLPVVRGEEETRRQITLYTFLLVAVTFLPFAGQLFDGIYAVSAAVLGGWFLWLAVRLQRNPDRGAALKLYLFSMLYLALLFAAMVADVKL</sequence>
<evidence type="ECO:0000256" key="12">
    <source>
        <dbReference type="ARBA" id="ARBA00042475"/>
    </source>
</evidence>
<evidence type="ECO:0000256" key="13">
    <source>
        <dbReference type="ARBA" id="ARBA00047690"/>
    </source>
</evidence>
<feature type="transmembrane region" description="Helical" evidence="14">
    <location>
        <begin position="179"/>
        <end position="198"/>
    </location>
</feature>
<protein>
    <recommendedName>
        <fullName evidence="11 14">Protoheme IX farnesyltransferase</fullName>
        <ecNumber evidence="3 14">2.5.1.141</ecNumber>
    </recommendedName>
    <alternativeName>
        <fullName evidence="12 14">Heme B farnesyltransferase</fullName>
    </alternativeName>
    <alternativeName>
        <fullName evidence="10 14">Heme O synthase</fullName>
    </alternativeName>
</protein>
<dbReference type="EC" id="2.5.1.141" evidence="3 14"/>
<evidence type="ECO:0000313" key="15">
    <source>
        <dbReference type="EMBL" id="MBB4662446.1"/>
    </source>
</evidence>
<dbReference type="NCBIfam" id="NF003349">
    <property type="entry name" value="PRK04375.1-2"/>
    <property type="match status" value="1"/>
</dbReference>
<dbReference type="Proteomes" id="UP000585272">
    <property type="component" value="Unassembled WGS sequence"/>
</dbReference>
<dbReference type="NCBIfam" id="TIGR01473">
    <property type="entry name" value="cyoE_ctaB"/>
    <property type="match status" value="1"/>
</dbReference>
<gene>
    <name evidence="14" type="primary">ctaB</name>
    <name evidence="15" type="ORF">BDZ31_002032</name>
</gene>
<dbReference type="InterPro" id="IPR000537">
    <property type="entry name" value="UbiA_prenyltransferase"/>
</dbReference>
<comment type="subcellular location">
    <subcellularLocation>
        <location evidence="1 14">Cell membrane</location>
        <topology evidence="1 14">Multi-pass membrane protein</topology>
    </subcellularLocation>
</comment>
<keyword evidence="7 14" id="KW-1133">Transmembrane helix</keyword>
<organism evidence="15 16">
    <name type="scientific">Conexibacter arvalis</name>
    <dbReference type="NCBI Taxonomy" id="912552"/>
    <lineage>
        <taxon>Bacteria</taxon>
        <taxon>Bacillati</taxon>
        <taxon>Actinomycetota</taxon>
        <taxon>Thermoleophilia</taxon>
        <taxon>Solirubrobacterales</taxon>
        <taxon>Conexibacteraceae</taxon>
        <taxon>Conexibacter</taxon>
    </lineage>
</organism>
<dbReference type="FunFam" id="1.10.357.140:FF:000001">
    <property type="entry name" value="Protoheme IX farnesyltransferase"/>
    <property type="match status" value="1"/>
</dbReference>
<proteinExistence type="inferred from homology"/>
<evidence type="ECO:0000256" key="6">
    <source>
        <dbReference type="ARBA" id="ARBA00022692"/>
    </source>
</evidence>
<feature type="transmembrane region" description="Helical" evidence="14">
    <location>
        <begin position="227"/>
        <end position="244"/>
    </location>
</feature>
<dbReference type="GO" id="GO:0008495">
    <property type="term" value="F:protoheme IX farnesyltransferase activity"/>
    <property type="evidence" value="ECO:0007669"/>
    <property type="project" value="UniProtKB-UniRule"/>
</dbReference>
<dbReference type="AlphaFoldDB" id="A0A840IC84"/>
<comment type="miscellaneous">
    <text evidence="14">Carbon 2 of the heme B porphyrin ring is defined according to the Fischer nomenclature.</text>
</comment>
<dbReference type="EMBL" id="JACHNU010000002">
    <property type="protein sequence ID" value="MBB4662446.1"/>
    <property type="molecule type" value="Genomic_DNA"/>
</dbReference>
<dbReference type="CDD" id="cd13957">
    <property type="entry name" value="PT_UbiA_Cox10"/>
    <property type="match status" value="1"/>
</dbReference>
<evidence type="ECO:0000256" key="1">
    <source>
        <dbReference type="ARBA" id="ARBA00004651"/>
    </source>
</evidence>
<feature type="transmembrane region" description="Helical" evidence="14">
    <location>
        <begin position="99"/>
        <end position="119"/>
    </location>
</feature>
<feature type="transmembrane region" description="Helical" evidence="14">
    <location>
        <begin position="250"/>
        <end position="267"/>
    </location>
</feature>
<evidence type="ECO:0000256" key="2">
    <source>
        <dbReference type="ARBA" id="ARBA00004919"/>
    </source>
</evidence>
<comment type="caution">
    <text evidence="15">The sequence shown here is derived from an EMBL/GenBank/DDBJ whole genome shotgun (WGS) entry which is preliminary data.</text>
</comment>
<dbReference type="RefSeq" id="WP_183341644.1">
    <property type="nucleotide sequence ID" value="NZ_JACHNU010000002.1"/>
</dbReference>
<dbReference type="InterPro" id="IPR006369">
    <property type="entry name" value="Protohaem_IX_farnesylTrfase"/>
</dbReference>
<evidence type="ECO:0000256" key="8">
    <source>
        <dbReference type="ARBA" id="ARBA00023133"/>
    </source>
</evidence>
<dbReference type="Pfam" id="PF01040">
    <property type="entry name" value="UbiA"/>
    <property type="match status" value="1"/>
</dbReference>
<dbReference type="InterPro" id="IPR044878">
    <property type="entry name" value="UbiA_sf"/>
</dbReference>
<evidence type="ECO:0000313" key="16">
    <source>
        <dbReference type="Proteomes" id="UP000585272"/>
    </source>
</evidence>
<dbReference type="HAMAP" id="MF_00154">
    <property type="entry name" value="CyoE_CtaB"/>
    <property type="match status" value="1"/>
</dbReference>
<comment type="function">
    <text evidence="14">Converts heme B (protoheme IX) to heme O by substitution of the vinyl group on carbon 2 of heme B porphyrin ring with a hydroxyethyl farnesyl side group.</text>
</comment>
<evidence type="ECO:0000256" key="4">
    <source>
        <dbReference type="ARBA" id="ARBA00022475"/>
    </source>
</evidence>